<evidence type="ECO:0000256" key="1">
    <source>
        <dbReference type="SAM" id="MobiDB-lite"/>
    </source>
</evidence>
<accession>A0A067Q4B2</accession>
<keyword evidence="3" id="KW-1185">Reference proteome</keyword>
<dbReference type="OrthoDB" id="3264363at2759"/>
<dbReference type="EMBL" id="KL197713">
    <property type="protein sequence ID" value="KDQ60970.1"/>
    <property type="molecule type" value="Genomic_DNA"/>
</dbReference>
<name>A0A067Q4B2_9AGAM</name>
<evidence type="ECO:0000313" key="3">
    <source>
        <dbReference type="Proteomes" id="UP000027265"/>
    </source>
</evidence>
<dbReference type="HOGENOM" id="CLU_053715_0_0_1"/>
<protein>
    <submittedName>
        <fullName evidence="2">Uncharacterized protein</fullName>
    </submittedName>
</protein>
<reference evidence="3" key="1">
    <citation type="journal article" date="2014" name="Proc. Natl. Acad. Sci. U.S.A.">
        <title>Extensive sampling of basidiomycete genomes demonstrates inadequacy of the white-rot/brown-rot paradigm for wood decay fungi.</title>
        <authorList>
            <person name="Riley R."/>
            <person name="Salamov A.A."/>
            <person name="Brown D.W."/>
            <person name="Nagy L.G."/>
            <person name="Floudas D."/>
            <person name="Held B.W."/>
            <person name="Levasseur A."/>
            <person name="Lombard V."/>
            <person name="Morin E."/>
            <person name="Otillar R."/>
            <person name="Lindquist E.A."/>
            <person name="Sun H."/>
            <person name="LaButti K.M."/>
            <person name="Schmutz J."/>
            <person name="Jabbour D."/>
            <person name="Luo H."/>
            <person name="Baker S.E."/>
            <person name="Pisabarro A.G."/>
            <person name="Walton J.D."/>
            <person name="Blanchette R.A."/>
            <person name="Henrissat B."/>
            <person name="Martin F."/>
            <person name="Cullen D."/>
            <person name="Hibbett D.S."/>
            <person name="Grigoriev I.V."/>
        </authorList>
    </citation>
    <scope>NUCLEOTIDE SEQUENCE [LARGE SCALE GENOMIC DNA]</scope>
    <source>
        <strain evidence="3">MUCL 33604</strain>
    </source>
</reference>
<sequence length="404" mass="44836">MQQQRAQRAFGPYVPPHNSTTPLADPQMGSKGVNDLLHTLRGEQFRHSQNLRRTRAHLLPSHISNTPSLPLEILHASQGLSHTGESFPPPQPTVPTNVRPFAGPGPPKSWIPSSQSEEFSHESALWRARALSVIFSRLPFSSTLSTKVLTNPAYSPSSHPNSTSVPPLTLLCLRIILSDYLSSDDFTEDLVLSIPPHLRRDLLRYTTIHYPLPSAKLFGLCEPDGHADGELIVVGPSASLQSNHFRTHDRPQREHQDGFSEGVEIAIDDLSWDSPATTLPPPFHTLILLSTPLPLPSIPSLPATLTHVALLSLPSPIPIHRLPMLCPLLVVLDLSFNSWIREVPAGLKRVDWGRWRRLEILGLRGGSIRSGGEEYEQLRVRVNKGRWADVEIVVDDHVVELQLD</sequence>
<gene>
    <name evidence="2" type="ORF">JAAARDRAFT_31966</name>
</gene>
<feature type="region of interest" description="Disordered" evidence="1">
    <location>
        <begin position="1"/>
        <end position="30"/>
    </location>
</feature>
<proteinExistence type="predicted"/>
<dbReference type="InParanoid" id="A0A067Q4B2"/>
<dbReference type="AlphaFoldDB" id="A0A067Q4B2"/>
<organism evidence="2 3">
    <name type="scientific">Jaapia argillacea MUCL 33604</name>
    <dbReference type="NCBI Taxonomy" id="933084"/>
    <lineage>
        <taxon>Eukaryota</taxon>
        <taxon>Fungi</taxon>
        <taxon>Dikarya</taxon>
        <taxon>Basidiomycota</taxon>
        <taxon>Agaricomycotina</taxon>
        <taxon>Agaricomycetes</taxon>
        <taxon>Agaricomycetidae</taxon>
        <taxon>Jaapiales</taxon>
        <taxon>Jaapiaceae</taxon>
        <taxon>Jaapia</taxon>
    </lineage>
</organism>
<evidence type="ECO:0000313" key="2">
    <source>
        <dbReference type="EMBL" id="KDQ60970.1"/>
    </source>
</evidence>
<dbReference type="Proteomes" id="UP000027265">
    <property type="component" value="Unassembled WGS sequence"/>
</dbReference>